<dbReference type="AlphaFoldDB" id="A0AAX4A2F7"/>
<feature type="domain" description="Hyaluronate lyase-like N-terminal" evidence="4">
    <location>
        <begin position="135"/>
        <end position="283"/>
    </location>
</feature>
<evidence type="ECO:0000256" key="1">
    <source>
        <dbReference type="ARBA" id="ARBA00004328"/>
    </source>
</evidence>
<comment type="subcellular location">
    <subcellularLocation>
        <location evidence="1">Virion</location>
    </subcellularLocation>
</comment>
<dbReference type="GO" id="GO:0019062">
    <property type="term" value="P:virion attachment to host cell"/>
    <property type="evidence" value="ECO:0007669"/>
    <property type="project" value="InterPro"/>
</dbReference>
<proteinExistence type="predicted"/>
<dbReference type="CDD" id="cd07964">
    <property type="entry name" value="RBP-H"/>
    <property type="match status" value="1"/>
</dbReference>
<reference evidence="5" key="2">
    <citation type="submission" date="2023-09" db="EMBL/GenBank/DDBJ databases">
        <authorList>
            <person name="Kim T.W."/>
        </authorList>
    </citation>
    <scope>NUCLEOTIDE SEQUENCE</scope>
    <source>
        <strain evidence="5">KCKM 0438</strain>
    </source>
</reference>
<feature type="domain" description="Receptor-binding protein of phage tail base-plate Siphoviridae head" evidence="3">
    <location>
        <begin position="394"/>
        <end position="487"/>
    </location>
</feature>
<dbReference type="GO" id="GO:0007155">
    <property type="term" value="P:cell adhesion"/>
    <property type="evidence" value="ECO:0007669"/>
    <property type="project" value="InterPro"/>
</dbReference>
<evidence type="ECO:0000259" key="3">
    <source>
        <dbReference type="Pfam" id="PF08931"/>
    </source>
</evidence>
<dbReference type="Proteomes" id="UP001254658">
    <property type="component" value="Chromosome"/>
</dbReference>
<keyword evidence="2" id="KW-0945">Host-virus interaction</keyword>
<dbReference type="RefSeq" id="WP_309558490.1">
    <property type="nucleotide sequence ID" value="NZ_CP133787.1"/>
</dbReference>
<evidence type="ECO:0000256" key="2">
    <source>
        <dbReference type="ARBA" id="ARBA00022581"/>
    </source>
</evidence>
<dbReference type="EMBL" id="CP133787">
    <property type="protein sequence ID" value="WMX69772.1"/>
    <property type="molecule type" value="Genomic_DNA"/>
</dbReference>
<accession>A0AAX4A2F7</accession>
<reference evidence="5" key="1">
    <citation type="journal article" date="2022" name="Microbiol. Spectr.">
        <title>Optimizing Conditions in the Acid Tolerance Test for Potential Probiotics Using Response Surface Methodology.</title>
        <authorList>
            <person name="Ko H.I."/>
            <person name="Jeong C.H."/>
            <person name="Hong S.W."/>
            <person name="Eun J.B."/>
            <person name="Kim T.W."/>
        </authorList>
    </citation>
    <scope>NUCLEOTIDE SEQUENCE</scope>
    <source>
        <strain evidence="5">KCKM 0438</strain>
    </source>
</reference>
<dbReference type="Pfam" id="PF22637">
    <property type="entry name" value="CBM_4_9_1"/>
    <property type="match status" value="1"/>
</dbReference>
<dbReference type="Gene3D" id="2.60.40.1830">
    <property type="entry name" value="Phage tail base-plate Siphoviridae RBP, head domain"/>
    <property type="match status" value="1"/>
</dbReference>
<organism evidence="5 6">
    <name type="scientific">Lactococcus lactis subsp. cremoris</name>
    <name type="common">Streptococcus cremoris</name>
    <dbReference type="NCBI Taxonomy" id="1359"/>
    <lineage>
        <taxon>Bacteria</taxon>
        <taxon>Bacillati</taxon>
        <taxon>Bacillota</taxon>
        <taxon>Bacilli</taxon>
        <taxon>Lactobacillales</taxon>
        <taxon>Streptococcaceae</taxon>
        <taxon>Lactococcus</taxon>
    </lineage>
</organism>
<evidence type="ECO:0000313" key="6">
    <source>
        <dbReference type="Proteomes" id="UP001254658"/>
    </source>
</evidence>
<evidence type="ECO:0000313" key="5">
    <source>
        <dbReference type="EMBL" id="WMX69772.1"/>
    </source>
</evidence>
<dbReference type="InterPro" id="IPR008982">
    <property type="entry name" value="Adenovirus_pIV-like_att"/>
</dbReference>
<evidence type="ECO:0000259" key="4">
    <source>
        <dbReference type="Pfam" id="PF22637"/>
    </source>
</evidence>
<dbReference type="SUPFAM" id="SSF49835">
    <property type="entry name" value="Virus attachment protein globular domain"/>
    <property type="match status" value="1"/>
</dbReference>
<name>A0AAX4A2F7_LACLC</name>
<gene>
    <name evidence="5" type="ORF">RF668_07655</name>
</gene>
<sequence>MSYEKQTWNKYDELKTEEENIENGAVVTDNRMNHMETGIGDNDANLASHLVDKNNPHKVTAAQVGLGNVQNFGLATEDEAKQGISNAKYMTPILTQAVLSANINSIAWSNSADGTNGFTTVYPNLNLLVNSSAKTKDGFFKNFDKVENDYGEITIKGTNTYVGRDLSDGFSIQPRDYKPGDKYTMSMDVMFTSWNIPAGTTVTEIWFGQRYTSNSDGTINSYKVLCSIDLPTDPSQMLNQWIRITQTSTIPPYPDPSVNAQAVFQTGIFGASEGSFTLRVRKPKQEPGSTATPYMPSSSEVTTADWPKYVGFSNTIKTNKSASDYTWFPVKDSELTNKVDSHVNNKANPHSVTANQVGAYSKQEIDTKLSKAVMADESGKVILKDFEVTTISETVNIGNGLSLNFQRKGEFVLVRFSGSLTAINSGTYFSTAVPAQWRPDGIKELIGHFASGALAFHVDLETDGRVKWWGASGATGAPRGTAMYFLK</sequence>
<dbReference type="InterPro" id="IPR054563">
    <property type="entry name" value="HylB-like_N"/>
</dbReference>
<protein>
    <recommendedName>
        <fullName evidence="7">Receptor binding protein</fullName>
    </recommendedName>
</protein>
<dbReference type="InterPro" id="IPR015027">
    <property type="entry name" value="Caudo_bapla_RBP"/>
</dbReference>
<dbReference type="Pfam" id="PF08931">
    <property type="entry name" value="Caudo_bapla_RBP"/>
    <property type="match status" value="1"/>
</dbReference>
<evidence type="ECO:0008006" key="7">
    <source>
        <dbReference type="Google" id="ProtNLM"/>
    </source>
</evidence>